<evidence type="ECO:0000313" key="15">
    <source>
        <dbReference type="Proteomes" id="UP000831607"/>
    </source>
</evidence>
<dbReference type="SUPFAM" id="SSF52540">
    <property type="entry name" value="P-loop containing nucleoside triphosphate hydrolases"/>
    <property type="match status" value="1"/>
</dbReference>
<evidence type="ECO:0000259" key="13">
    <source>
        <dbReference type="PROSITE" id="PS50990"/>
    </source>
</evidence>
<keyword evidence="2" id="KW-1003">Cell membrane</keyword>
<feature type="transmembrane region" description="Helical" evidence="10">
    <location>
        <begin position="403"/>
        <end position="428"/>
    </location>
</feature>
<dbReference type="InterPro" id="IPR011527">
    <property type="entry name" value="ABC1_TM_dom"/>
</dbReference>
<keyword evidence="8 10" id="KW-0472">Membrane</keyword>
<evidence type="ECO:0000256" key="4">
    <source>
        <dbReference type="ARBA" id="ARBA00022741"/>
    </source>
</evidence>
<dbReference type="SMART" id="SM00382">
    <property type="entry name" value="AAA"/>
    <property type="match status" value="1"/>
</dbReference>
<feature type="region of interest" description="Disordered" evidence="9">
    <location>
        <begin position="731"/>
        <end position="776"/>
    </location>
</feature>
<evidence type="ECO:0000256" key="7">
    <source>
        <dbReference type="ARBA" id="ARBA00022989"/>
    </source>
</evidence>
<evidence type="ECO:0000259" key="12">
    <source>
        <dbReference type="PROSITE" id="PS50929"/>
    </source>
</evidence>
<dbReference type="InterPro" id="IPR003439">
    <property type="entry name" value="ABC_transporter-like_ATP-bd"/>
</dbReference>
<keyword evidence="3 10" id="KW-0812">Transmembrane</keyword>
<evidence type="ECO:0000256" key="1">
    <source>
        <dbReference type="ARBA" id="ARBA00004651"/>
    </source>
</evidence>
<dbReference type="CDD" id="cd18587">
    <property type="entry name" value="ABC_6TM_LapB_like"/>
    <property type="match status" value="1"/>
</dbReference>
<evidence type="ECO:0000259" key="11">
    <source>
        <dbReference type="PROSITE" id="PS50893"/>
    </source>
</evidence>
<dbReference type="NCBIfam" id="TIGR03375">
    <property type="entry name" value="type_I_sec_LssB"/>
    <property type="match status" value="1"/>
</dbReference>
<dbReference type="Pfam" id="PF00005">
    <property type="entry name" value="ABC_tran"/>
    <property type="match status" value="1"/>
</dbReference>
<accession>A0ABY4AIM0</accession>
<feature type="transmembrane region" description="Helical" evidence="10">
    <location>
        <begin position="188"/>
        <end position="207"/>
    </location>
</feature>
<dbReference type="SUPFAM" id="SSF90123">
    <property type="entry name" value="ABC transporter transmembrane region"/>
    <property type="match status" value="1"/>
</dbReference>
<keyword evidence="15" id="KW-1185">Reference proteome</keyword>
<evidence type="ECO:0000256" key="9">
    <source>
        <dbReference type="SAM" id="MobiDB-lite"/>
    </source>
</evidence>
<feature type="transmembrane region" description="Helical" evidence="10">
    <location>
        <begin position="219"/>
        <end position="239"/>
    </location>
</feature>
<dbReference type="PANTHER" id="PTHR43394:SF1">
    <property type="entry name" value="ATP-BINDING CASSETTE SUB-FAMILY B MEMBER 10, MITOCHONDRIAL"/>
    <property type="match status" value="1"/>
</dbReference>
<keyword evidence="5" id="KW-0378">Hydrolase</keyword>
<proteinExistence type="predicted"/>
<dbReference type="PROSITE" id="PS50929">
    <property type="entry name" value="ABC_TM1F"/>
    <property type="match status" value="1"/>
</dbReference>
<dbReference type="EMBL" id="CP063982">
    <property type="protein sequence ID" value="UOD49788.1"/>
    <property type="molecule type" value="Genomic_DNA"/>
</dbReference>
<dbReference type="Gene3D" id="1.20.1560.10">
    <property type="entry name" value="ABC transporter type 1, transmembrane domain"/>
    <property type="match status" value="1"/>
</dbReference>
<keyword evidence="7 10" id="KW-1133">Transmembrane helix</keyword>
<evidence type="ECO:0000256" key="2">
    <source>
        <dbReference type="ARBA" id="ARBA00022475"/>
    </source>
</evidence>
<dbReference type="Proteomes" id="UP000831607">
    <property type="component" value="Chromosome"/>
</dbReference>
<dbReference type="InterPro" id="IPR005074">
    <property type="entry name" value="Peptidase_C39"/>
</dbReference>
<dbReference type="InterPro" id="IPR036640">
    <property type="entry name" value="ABC1_TM_sf"/>
</dbReference>
<dbReference type="InterPro" id="IPR017750">
    <property type="entry name" value="ATPase_T1SS"/>
</dbReference>
<dbReference type="PANTHER" id="PTHR43394">
    <property type="entry name" value="ATP-DEPENDENT PERMEASE MDL1, MITOCHONDRIAL"/>
    <property type="match status" value="1"/>
</dbReference>
<dbReference type="InterPro" id="IPR027417">
    <property type="entry name" value="P-loop_NTPase"/>
</dbReference>
<feature type="transmembrane region" description="Helical" evidence="10">
    <location>
        <begin position="291"/>
        <end position="316"/>
    </location>
</feature>
<protein>
    <submittedName>
        <fullName evidence="14">Type I secretion system permease/ATPase</fullName>
    </submittedName>
</protein>
<dbReference type="RefSeq" id="WP_243478032.1">
    <property type="nucleotide sequence ID" value="NZ_CP063982.1"/>
</dbReference>
<evidence type="ECO:0000256" key="10">
    <source>
        <dbReference type="SAM" id="Phobius"/>
    </source>
</evidence>
<keyword evidence="6" id="KW-0067">ATP-binding</keyword>
<sequence length="776" mass="85607">METKVESLNQDIPFHESERAALEHKESETRKAGHLVEAIVRASGILLKPIPARELRNAVQFDSHGNFIDTGLQSVIKRHRLMAVWARTDIEQIPSYLMPAVLALKHGVYCVITEIRGESAKVAWPGQPGETTMMLDDLRARYDGQALIVQHAPETSSQRLLPPKRDGLRWYWSTIWAYRGYYLEATTANVIANILTVAVVFFAMNVYDRVVPTQAYTSLWTLAIGTSIAILLEFLMRWFKASLVDVGGKKADLAINAALLREILSIRLEHRPQSIGIFASSMRDFEALRDFFSSASLVLIGDLPFILMFIALIWLIAGPLALVPAAIVPLLLIIGLSAQYPLMKAMRMNMKESGDKQSVLVESLLNLELIKSHRAEDYLQRRWDFSNGAAAQAYKRARSLTNLIMGLTAMLQQLVTVAMIVAGVYLIGQNTLTLGALIAAVILAGRAISPLGNVMALAARYQQALASLHTLEHLMQRPRDRERNRHYVKPDRVDGGLTSVELEFAYPDEHKIPVIKRVSLELKPGDHMALLGRVGSGKSTLIRLMSGLYTPLGGHVLVDGVDLQQVDPSLVRDHIGYVGQDAQLFMGTLRDNLVLSDNRITDSHVIDVLKKLDLYGLVANHPRGLDMPLSEAGGGLSGGQRQLLAIARMMLRDPQFVFMDEPTSHMDQHSEKRVIEVLEHWLKGRTVLLATHRLQLLAWVDQIAVLERGQLIAKGPRDDVLKQLTVGIAASAKDAQRTPRKSSGGADSDTAKAKASSKQRTSASKGIEPGVAGASA</sequence>
<reference evidence="14 15" key="1">
    <citation type="submission" date="2020-11" db="EMBL/GenBank/DDBJ databases">
        <title>Algicoccus daihaiensis sp.nov., isolated from Daihai Lake in Inner Mongolia.</title>
        <authorList>
            <person name="Kai J."/>
        </authorList>
    </citation>
    <scope>NUCLEOTIDE SEQUENCE [LARGE SCALE GENOMIC DNA]</scope>
    <source>
        <strain evidence="15">f23</strain>
    </source>
</reference>
<evidence type="ECO:0000256" key="6">
    <source>
        <dbReference type="ARBA" id="ARBA00022840"/>
    </source>
</evidence>
<name>A0ABY4AIM0_9BURK</name>
<evidence type="ECO:0000313" key="14">
    <source>
        <dbReference type="EMBL" id="UOD49788.1"/>
    </source>
</evidence>
<dbReference type="PROSITE" id="PS00211">
    <property type="entry name" value="ABC_TRANSPORTER_1"/>
    <property type="match status" value="1"/>
</dbReference>
<feature type="transmembrane region" description="Helical" evidence="10">
    <location>
        <begin position="322"/>
        <end position="342"/>
    </location>
</feature>
<feature type="transmembrane region" description="Helical" evidence="10">
    <location>
        <begin position="434"/>
        <end position="459"/>
    </location>
</feature>
<evidence type="ECO:0000256" key="3">
    <source>
        <dbReference type="ARBA" id="ARBA00022692"/>
    </source>
</evidence>
<dbReference type="Gene3D" id="3.90.70.10">
    <property type="entry name" value="Cysteine proteinases"/>
    <property type="match status" value="1"/>
</dbReference>
<dbReference type="PROSITE" id="PS50990">
    <property type="entry name" value="PEPTIDASE_C39"/>
    <property type="match status" value="1"/>
</dbReference>
<dbReference type="InterPro" id="IPR039421">
    <property type="entry name" value="Type_1_exporter"/>
</dbReference>
<keyword evidence="4" id="KW-0547">Nucleotide-binding</keyword>
<organism evidence="14 15">
    <name type="scientific">Orrella daihaiensis</name>
    <dbReference type="NCBI Taxonomy" id="2782176"/>
    <lineage>
        <taxon>Bacteria</taxon>
        <taxon>Pseudomonadati</taxon>
        <taxon>Pseudomonadota</taxon>
        <taxon>Betaproteobacteria</taxon>
        <taxon>Burkholderiales</taxon>
        <taxon>Alcaligenaceae</taxon>
        <taxon>Orrella</taxon>
    </lineage>
</organism>
<dbReference type="PROSITE" id="PS50893">
    <property type="entry name" value="ABC_TRANSPORTER_2"/>
    <property type="match status" value="1"/>
</dbReference>
<gene>
    <name evidence="14" type="ORF">DHf2319_10045</name>
</gene>
<evidence type="ECO:0000256" key="5">
    <source>
        <dbReference type="ARBA" id="ARBA00022801"/>
    </source>
</evidence>
<dbReference type="Pfam" id="PF00664">
    <property type="entry name" value="ABC_membrane"/>
    <property type="match status" value="1"/>
</dbReference>
<comment type="subcellular location">
    <subcellularLocation>
        <location evidence="1">Cell membrane</location>
        <topology evidence="1">Multi-pass membrane protein</topology>
    </subcellularLocation>
</comment>
<dbReference type="InterPro" id="IPR003593">
    <property type="entry name" value="AAA+_ATPase"/>
</dbReference>
<dbReference type="Gene3D" id="3.40.50.300">
    <property type="entry name" value="P-loop containing nucleotide triphosphate hydrolases"/>
    <property type="match status" value="1"/>
</dbReference>
<feature type="domain" description="ABC transporter" evidence="11">
    <location>
        <begin position="497"/>
        <end position="733"/>
    </location>
</feature>
<feature type="domain" description="ABC transmembrane type-1" evidence="12">
    <location>
        <begin position="190"/>
        <end position="463"/>
    </location>
</feature>
<feature type="domain" description="Peptidase C39" evidence="13">
    <location>
        <begin position="28"/>
        <end position="149"/>
    </location>
</feature>
<dbReference type="InterPro" id="IPR017871">
    <property type="entry name" value="ABC_transporter-like_CS"/>
</dbReference>
<evidence type="ECO:0000256" key="8">
    <source>
        <dbReference type="ARBA" id="ARBA00023136"/>
    </source>
</evidence>